<name>X1MP47_9ZZZZ</name>
<dbReference type="InterPro" id="IPR054024">
    <property type="entry name" value="DUF6946"/>
</dbReference>
<feature type="domain" description="DUF6946" evidence="1">
    <location>
        <begin position="2"/>
        <end position="78"/>
    </location>
</feature>
<dbReference type="EMBL" id="BARV01007450">
    <property type="protein sequence ID" value="GAI08154.1"/>
    <property type="molecule type" value="Genomic_DNA"/>
</dbReference>
<feature type="non-terminal residue" evidence="2">
    <location>
        <position position="1"/>
    </location>
</feature>
<gene>
    <name evidence="2" type="ORF">S06H3_15167</name>
</gene>
<accession>X1MP47</accession>
<organism evidence="2">
    <name type="scientific">marine sediment metagenome</name>
    <dbReference type="NCBI Taxonomy" id="412755"/>
    <lineage>
        <taxon>unclassified sequences</taxon>
        <taxon>metagenomes</taxon>
        <taxon>ecological metagenomes</taxon>
    </lineage>
</organism>
<reference evidence="2" key="1">
    <citation type="journal article" date="2014" name="Front. Microbiol.">
        <title>High frequency of phylogenetically diverse reductive dehalogenase-homologous genes in deep subseafloor sedimentary metagenomes.</title>
        <authorList>
            <person name="Kawai M."/>
            <person name="Futagami T."/>
            <person name="Toyoda A."/>
            <person name="Takaki Y."/>
            <person name="Nishi S."/>
            <person name="Hori S."/>
            <person name="Arai W."/>
            <person name="Tsubouchi T."/>
            <person name="Morono Y."/>
            <person name="Uchiyama I."/>
            <person name="Ito T."/>
            <person name="Fujiyama A."/>
            <person name="Inagaki F."/>
            <person name="Takami H."/>
        </authorList>
    </citation>
    <scope>NUCLEOTIDE SEQUENCE</scope>
    <source>
        <strain evidence="2">Expedition CK06-06</strain>
    </source>
</reference>
<proteinExistence type="predicted"/>
<evidence type="ECO:0000259" key="1">
    <source>
        <dbReference type="Pfam" id="PF22187"/>
    </source>
</evidence>
<protein>
    <recommendedName>
        <fullName evidence="1">DUF6946 domain-containing protein</fullName>
    </recommendedName>
</protein>
<dbReference type="AlphaFoldDB" id="X1MP47"/>
<comment type="caution">
    <text evidence="2">The sequence shown here is derived from an EMBL/GenBank/DDBJ whole genome shotgun (WGS) entry which is preliminary data.</text>
</comment>
<sequence>DNIAYQLLHRTASAIIEARSFKAENALMLVHSFSQSNERFEDYSRFLALFNLKAKPDSLFFAKNIDGINLYFCWVKGNSKYLEQEEIKLVKTMIRGPFISRKIAVDWPKYGISKKKHEDWLQRLETSLQHNKKFSYWLENALQKGKRLELKAWIYGISQRIKLLDIHDATAQIIDEVTECLFPREEGKPTPQVQDRHFWKIEGQKFISSEERVEVEIEQF</sequence>
<dbReference type="Pfam" id="PF22187">
    <property type="entry name" value="DUF6946"/>
    <property type="match status" value="1"/>
</dbReference>
<evidence type="ECO:0000313" key="2">
    <source>
        <dbReference type="EMBL" id="GAI08154.1"/>
    </source>
</evidence>